<dbReference type="InterPro" id="IPR004000">
    <property type="entry name" value="Actin"/>
</dbReference>
<feature type="region of interest" description="Disordered" evidence="2">
    <location>
        <begin position="1"/>
        <end position="43"/>
    </location>
</feature>
<accession>A0A0C3C8I9</accession>
<protein>
    <recommendedName>
        <fullName evidence="5">Actin-like ATPase domain-containing protein</fullName>
    </recommendedName>
</protein>
<feature type="region of interest" description="Disordered" evidence="2">
    <location>
        <begin position="532"/>
        <end position="590"/>
    </location>
</feature>
<gene>
    <name evidence="3" type="ORF">M413DRAFT_445981</name>
</gene>
<feature type="compositionally biased region" description="Polar residues" evidence="2">
    <location>
        <begin position="24"/>
        <end position="41"/>
    </location>
</feature>
<dbReference type="Pfam" id="PF00022">
    <property type="entry name" value="Actin"/>
    <property type="match status" value="1"/>
</dbReference>
<dbReference type="AlphaFoldDB" id="A0A0C3C8I9"/>
<evidence type="ECO:0000256" key="1">
    <source>
        <dbReference type="RuleBase" id="RU000487"/>
    </source>
</evidence>
<feature type="compositionally biased region" description="Basic and acidic residues" evidence="2">
    <location>
        <begin position="532"/>
        <end position="545"/>
    </location>
</feature>
<evidence type="ECO:0000256" key="2">
    <source>
        <dbReference type="SAM" id="MobiDB-lite"/>
    </source>
</evidence>
<dbReference type="SUPFAM" id="SSF53067">
    <property type="entry name" value="Actin-like ATPase domain"/>
    <property type="match status" value="2"/>
</dbReference>
<dbReference type="OrthoDB" id="337660at2759"/>
<proteinExistence type="inferred from homology"/>
<evidence type="ECO:0000313" key="3">
    <source>
        <dbReference type="EMBL" id="KIM40539.1"/>
    </source>
</evidence>
<comment type="similarity">
    <text evidence="1">Belongs to the actin family.</text>
</comment>
<dbReference type="PANTHER" id="PTHR11937">
    <property type="entry name" value="ACTIN"/>
    <property type="match status" value="1"/>
</dbReference>
<dbReference type="HOGENOM" id="CLU_025520_0_0_1"/>
<sequence length="590" mass="63702">MSNTPATPRSRAAFAATTPATARVQATSSNNTAVHSSPHYSTTRRHSLYGVEDRVVIDPGSRIWKVGFSGEGKPRDVFYGAGDSGKAFWKLTRASDPTDRAEEDKLLEARLQDRLRSVFHDSLLADPKARKVILVEHPLLPLYIKETIARILFENQVPSISFACSHLLSLFAVGRITGLVIDCGHLESVALPIFAARPMFPQIQTTPIDAGARLTSHIRALLLMFATYLPPPTSLSTAISVPTANRSTRVPQEVLTDGVVEEIKTRCCFVGGILGAAQEPRREDTPSEDEGYEMDIPHSDISMTGSEFSHAGSSQQDSEFAIVLDPHSRPAGNAPGESHLQALSSMYKRYSTATDIHMKLTPPPSQPTGTGKGTLVIPGWIRERAAELLFEGGDVDESSLAEAVLDALLKVPRDLRKTMASSILVSGGTAMLPGFIPRLHAEILRAVEPPITLLRQSTHAERSPPPPYDKYGPLRPLLPYFAILNNPNPLPATTERAVANSGKAPAFTPATLAWVGGSLAGILKTGGVEVAREKWDEEDPDRNPDDTMDISELTKAPAPRSVLPDWTRAPLPVGAPPANVRNVVQPSPSA</sequence>
<dbReference type="CDD" id="cd10207">
    <property type="entry name" value="ASKHA_NBD_Arp10"/>
    <property type="match status" value="1"/>
</dbReference>
<dbReference type="Proteomes" id="UP000053424">
    <property type="component" value="Unassembled WGS sequence"/>
</dbReference>
<evidence type="ECO:0000313" key="4">
    <source>
        <dbReference type="Proteomes" id="UP000053424"/>
    </source>
</evidence>
<dbReference type="Gene3D" id="3.90.640.10">
    <property type="entry name" value="Actin, Chain A, domain 4"/>
    <property type="match status" value="2"/>
</dbReference>
<dbReference type="EMBL" id="KN831782">
    <property type="protein sequence ID" value="KIM40539.1"/>
    <property type="molecule type" value="Genomic_DNA"/>
</dbReference>
<dbReference type="SMART" id="SM00268">
    <property type="entry name" value="ACTIN"/>
    <property type="match status" value="1"/>
</dbReference>
<dbReference type="Gene3D" id="3.30.420.40">
    <property type="match status" value="3"/>
</dbReference>
<keyword evidence="4" id="KW-1185">Reference proteome</keyword>
<dbReference type="InterPro" id="IPR043129">
    <property type="entry name" value="ATPase_NBD"/>
</dbReference>
<feature type="compositionally biased region" description="Low complexity" evidence="2">
    <location>
        <begin position="1"/>
        <end position="23"/>
    </location>
</feature>
<organism evidence="3 4">
    <name type="scientific">Hebeloma cylindrosporum</name>
    <dbReference type="NCBI Taxonomy" id="76867"/>
    <lineage>
        <taxon>Eukaryota</taxon>
        <taxon>Fungi</taxon>
        <taxon>Dikarya</taxon>
        <taxon>Basidiomycota</taxon>
        <taxon>Agaricomycotina</taxon>
        <taxon>Agaricomycetes</taxon>
        <taxon>Agaricomycetidae</taxon>
        <taxon>Agaricales</taxon>
        <taxon>Agaricineae</taxon>
        <taxon>Hymenogastraceae</taxon>
        <taxon>Hebeloma</taxon>
    </lineage>
</organism>
<evidence type="ECO:0008006" key="5">
    <source>
        <dbReference type="Google" id="ProtNLM"/>
    </source>
</evidence>
<reference evidence="3 4" key="1">
    <citation type="submission" date="2014-04" db="EMBL/GenBank/DDBJ databases">
        <authorList>
            <consortium name="DOE Joint Genome Institute"/>
            <person name="Kuo A."/>
            <person name="Gay G."/>
            <person name="Dore J."/>
            <person name="Kohler A."/>
            <person name="Nagy L.G."/>
            <person name="Floudas D."/>
            <person name="Copeland A."/>
            <person name="Barry K.W."/>
            <person name="Cichocki N."/>
            <person name="Veneault-Fourrey C."/>
            <person name="LaButti K."/>
            <person name="Lindquist E.A."/>
            <person name="Lipzen A."/>
            <person name="Lundell T."/>
            <person name="Morin E."/>
            <person name="Murat C."/>
            <person name="Sun H."/>
            <person name="Tunlid A."/>
            <person name="Henrissat B."/>
            <person name="Grigoriev I.V."/>
            <person name="Hibbett D.S."/>
            <person name="Martin F."/>
            <person name="Nordberg H.P."/>
            <person name="Cantor M.N."/>
            <person name="Hua S.X."/>
        </authorList>
    </citation>
    <scope>NUCLEOTIDE SEQUENCE [LARGE SCALE GENOMIC DNA]</scope>
    <source>
        <strain evidence="4">h7</strain>
    </source>
</reference>
<name>A0A0C3C8I9_HEBCY</name>
<dbReference type="STRING" id="686832.A0A0C3C8I9"/>
<reference evidence="4" key="2">
    <citation type="submission" date="2015-01" db="EMBL/GenBank/DDBJ databases">
        <title>Evolutionary Origins and Diversification of the Mycorrhizal Mutualists.</title>
        <authorList>
            <consortium name="DOE Joint Genome Institute"/>
            <consortium name="Mycorrhizal Genomics Consortium"/>
            <person name="Kohler A."/>
            <person name="Kuo A."/>
            <person name="Nagy L.G."/>
            <person name="Floudas D."/>
            <person name="Copeland A."/>
            <person name="Barry K.W."/>
            <person name="Cichocki N."/>
            <person name="Veneault-Fourrey C."/>
            <person name="LaButti K."/>
            <person name="Lindquist E.A."/>
            <person name="Lipzen A."/>
            <person name="Lundell T."/>
            <person name="Morin E."/>
            <person name="Murat C."/>
            <person name="Riley R."/>
            <person name="Ohm R."/>
            <person name="Sun H."/>
            <person name="Tunlid A."/>
            <person name="Henrissat B."/>
            <person name="Grigoriev I.V."/>
            <person name="Hibbett D.S."/>
            <person name="Martin F."/>
        </authorList>
    </citation>
    <scope>NUCLEOTIDE SEQUENCE [LARGE SCALE GENOMIC DNA]</scope>
    <source>
        <strain evidence="4">h7</strain>
    </source>
</reference>